<feature type="region of interest" description="Disordered" evidence="3">
    <location>
        <begin position="1"/>
        <end position="175"/>
    </location>
</feature>
<gene>
    <name evidence="5" type="ORF">BGZ99_010373</name>
</gene>
<feature type="compositionally biased region" description="Polar residues" evidence="3">
    <location>
        <begin position="148"/>
        <end position="157"/>
    </location>
</feature>
<evidence type="ECO:0000256" key="2">
    <source>
        <dbReference type="ARBA" id="ARBA00023242"/>
    </source>
</evidence>
<dbReference type="InterPro" id="IPR045255">
    <property type="entry name" value="RanBP1-like"/>
</dbReference>
<organism evidence="5 6">
    <name type="scientific">Dissophora globulifera</name>
    <dbReference type="NCBI Taxonomy" id="979702"/>
    <lineage>
        <taxon>Eukaryota</taxon>
        <taxon>Fungi</taxon>
        <taxon>Fungi incertae sedis</taxon>
        <taxon>Mucoromycota</taxon>
        <taxon>Mortierellomycotina</taxon>
        <taxon>Mortierellomycetes</taxon>
        <taxon>Mortierellales</taxon>
        <taxon>Mortierellaceae</taxon>
        <taxon>Dissophora</taxon>
    </lineage>
</organism>
<feature type="compositionally biased region" description="Low complexity" evidence="3">
    <location>
        <begin position="238"/>
        <end position="253"/>
    </location>
</feature>
<feature type="compositionally biased region" description="Polar residues" evidence="3">
    <location>
        <begin position="129"/>
        <end position="140"/>
    </location>
</feature>
<dbReference type="CDD" id="cd13180">
    <property type="entry name" value="RanBD_RanBP3"/>
    <property type="match status" value="1"/>
</dbReference>
<dbReference type="Proteomes" id="UP000738325">
    <property type="component" value="Unassembled WGS sequence"/>
</dbReference>
<evidence type="ECO:0000313" key="5">
    <source>
        <dbReference type="EMBL" id="KAG0311102.1"/>
    </source>
</evidence>
<protein>
    <recommendedName>
        <fullName evidence="4">RanBD1 domain-containing protein</fullName>
    </recommendedName>
</protein>
<dbReference type="SMART" id="SM00160">
    <property type="entry name" value="RanBD"/>
    <property type="match status" value="1"/>
</dbReference>
<keyword evidence="6" id="KW-1185">Reference proteome</keyword>
<evidence type="ECO:0000256" key="3">
    <source>
        <dbReference type="SAM" id="MobiDB-lite"/>
    </source>
</evidence>
<feature type="region of interest" description="Disordered" evidence="3">
    <location>
        <begin position="226"/>
        <end position="258"/>
    </location>
</feature>
<comment type="caution">
    <text evidence="5">The sequence shown here is derived from an EMBL/GenBank/DDBJ whole genome shotgun (WGS) entry which is preliminary data.</text>
</comment>
<feature type="compositionally biased region" description="Low complexity" evidence="3">
    <location>
        <begin position="113"/>
        <end position="128"/>
    </location>
</feature>
<evidence type="ECO:0000256" key="1">
    <source>
        <dbReference type="ARBA" id="ARBA00004123"/>
    </source>
</evidence>
<feature type="compositionally biased region" description="Polar residues" evidence="3">
    <location>
        <begin position="226"/>
        <end position="237"/>
    </location>
</feature>
<feature type="domain" description="RanBD1" evidence="4">
    <location>
        <begin position="358"/>
        <end position="437"/>
    </location>
</feature>
<proteinExistence type="predicted"/>
<accession>A0A9P6R6W8</accession>
<keyword evidence="2" id="KW-0539">Nucleus</keyword>
<feature type="compositionally biased region" description="Basic and acidic residues" evidence="3">
    <location>
        <begin position="48"/>
        <end position="62"/>
    </location>
</feature>
<dbReference type="PROSITE" id="PS50196">
    <property type="entry name" value="RANBD1"/>
    <property type="match status" value="1"/>
</dbReference>
<dbReference type="SUPFAM" id="SSF50729">
    <property type="entry name" value="PH domain-like"/>
    <property type="match status" value="1"/>
</dbReference>
<reference evidence="5" key="1">
    <citation type="journal article" date="2020" name="Fungal Divers.">
        <title>Resolving the Mortierellaceae phylogeny through synthesis of multi-gene phylogenetics and phylogenomics.</title>
        <authorList>
            <person name="Vandepol N."/>
            <person name="Liber J."/>
            <person name="Desiro A."/>
            <person name="Na H."/>
            <person name="Kennedy M."/>
            <person name="Barry K."/>
            <person name="Grigoriev I.V."/>
            <person name="Miller A.N."/>
            <person name="O'Donnell K."/>
            <person name="Stajich J.E."/>
            <person name="Bonito G."/>
        </authorList>
    </citation>
    <scope>NUCLEOTIDE SEQUENCE</scope>
    <source>
        <strain evidence="5">REB-010B</strain>
    </source>
</reference>
<dbReference type="InterPro" id="IPR000156">
    <property type="entry name" value="Ran_bind_dom"/>
</dbReference>
<dbReference type="EMBL" id="JAAAIP010000969">
    <property type="protein sequence ID" value="KAG0311102.1"/>
    <property type="molecule type" value="Genomic_DNA"/>
</dbReference>
<dbReference type="GO" id="GO:0005634">
    <property type="term" value="C:nucleus"/>
    <property type="evidence" value="ECO:0007669"/>
    <property type="project" value="UniProtKB-SubCell"/>
</dbReference>
<evidence type="ECO:0000259" key="4">
    <source>
        <dbReference type="PROSITE" id="PS50196"/>
    </source>
</evidence>
<comment type="subcellular location">
    <subcellularLocation>
        <location evidence="1">Nucleus</location>
    </subcellularLocation>
</comment>
<dbReference type="PANTHER" id="PTHR23138:SF142">
    <property type="entry name" value="RAN-BINDING PROTEIN 3B-RELATED"/>
    <property type="match status" value="1"/>
</dbReference>
<name>A0A9P6R6W8_9FUNG</name>
<dbReference type="OrthoDB" id="185618at2759"/>
<dbReference type="InterPro" id="IPR011993">
    <property type="entry name" value="PH-like_dom_sf"/>
</dbReference>
<dbReference type="Gene3D" id="2.30.29.30">
    <property type="entry name" value="Pleckstrin-homology domain (PH domain)/Phosphotyrosine-binding domain (PTB)"/>
    <property type="match status" value="1"/>
</dbReference>
<dbReference type="AlphaFoldDB" id="A0A9P6R6W8"/>
<dbReference type="Pfam" id="PF00638">
    <property type="entry name" value="Ran_BP1"/>
    <property type="match status" value="1"/>
</dbReference>
<sequence>MTMRSVSETSKKPLASKPEPCKPEVDAGSAPVSKAEVKHIQRNLKTMPLEDNRSEQGASKDMDDVESDQGSPGDAANDDTMDESSQQPDKALTPADSVSTPASDLGDQEADIANATAHSTATTSGDSAKSPSKPTTTPSVFGSKLSGGFSNTSSASPFASVKPGESVFGSSSTTLKGFGATSSASPFATVEKTNVFGNSSPLSGGFGNTSSVSPFAAAASSTNIFGSSSSKSVFGQPSTTTSSSAFDSSADQSNESTAGSVFGARSVIGSVVGSSTPLKAASPFATAASPSATSGSFSTFGAKNSFGKESNFTSGSFIDHGKSQDQADFGSLLSQDVGENDGDNDQAEGEDNAFGASVYSNADQIDVQTGEEDEISIYQTKGKLYADIEKNLAWKERGKGTFKVNVSRKDTKSARLVMRTDGVLRLILNVAIFPEMNPSVTGDKYVRFVGVVDKTPVSFLLKVKDATVAQEVITSIERAMERQKRTTIGSAVTLKE</sequence>
<dbReference type="PANTHER" id="PTHR23138">
    <property type="entry name" value="RAN BINDING PROTEIN"/>
    <property type="match status" value="1"/>
</dbReference>
<evidence type="ECO:0000313" key="6">
    <source>
        <dbReference type="Proteomes" id="UP000738325"/>
    </source>
</evidence>